<accession>A0A495DKG2</accession>
<evidence type="ECO:0000256" key="5">
    <source>
        <dbReference type="ARBA" id="ARBA00022628"/>
    </source>
</evidence>
<proteinExistence type="inferred from homology"/>
<dbReference type="GO" id="GO:0000166">
    <property type="term" value="F:nucleotide binding"/>
    <property type="evidence" value="ECO:0007669"/>
    <property type="project" value="UniProtKB-KW"/>
</dbReference>
<dbReference type="RefSeq" id="WP_121210298.1">
    <property type="nucleotide sequence ID" value="NZ_RBIM01000002.1"/>
</dbReference>
<evidence type="ECO:0000256" key="7">
    <source>
        <dbReference type="ARBA" id="ARBA00022741"/>
    </source>
</evidence>
<dbReference type="EC" id="1.17.4.1" evidence="3"/>
<dbReference type="Pfam" id="PF12637">
    <property type="entry name" value="TSCPD"/>
    <property type="match status" value="1"/>
</dbReference>
<dbReference type="SUPFAM" id="SSF51998">
    <property type="entry name" value="PFL-like glycyl radical enzymes"/>
    <property type="match status" value="1"/>
</dbReference>
<dbReference type="SUPFAM" id="SSF75625">
    <property type="entry name" value="YebC-like"/>
    <property type="match status" value="1"/>
</dbReference>
<dbReference type="EMBL" id="RBIM01000002">
    <property type="protein sequence ID" value="RKR03100.1"/>
    <property type="molecule type" value="Genomic_DNA"/>
</dbReference>
<reference evidence="15 16" key="1">
    <citation type="submission" date="2018-10" db="EMBL/GenBank/DDBJ databases">
        <title>Genomic Encyclopedia of Type Strains, Phase IV (KMG-IV): sequencing the most valuable type-strain genomes for metagenomic binning, comparative biology and taxonomic classification.</title>
        <authorList>
            <person name="Goeker M."/>
        </authorList>
    </citation>
    <scope>NUCLEOTIDE SEQUENCE [LARGE SCALE GENOMIC DNA]</scope>
    <source>
        <strain evidence="15 16">DSM 4734</strain>
    </source>
</reference>
<evidence type="ECO:0000256" key="2">
    <source>
        <dbReference type="ARBA" id="ARBA00007405"/>
    </source>
</evidence>
<evidence type="ECO:0000256" key="13">
    <source>
        <dbReference type="SAM" id="MobiDB-lite"/>
    </source>
</evidence>
<evidence type="ECO:0000313" key="15">
    <source>
        <dbReference type="EMBL" id="RKR03100.1"/>
    </source>
</evidence>
<evidence type="ECO:0000256" key="12">
    <source>
        <dbReference type="ARBA" id="ARBA00047754"/>
    </source>
</evidence>
<dbReference type="AlphaFoldDB" id="A0A495DKG2"/>
<evidence type="ECO:0000256" key="4">
    <source>
        <dbReference type="ARBA" id="ARBA00014409"/>
    </source>
</evidence>
<dbReference type="InterPro" id="IPR050862">
    <property type="entry name" value="RdRp_reductase_class-2"/>
</dbReference>
<comment type="similarity">
    <text evidence="2">Belongs to the ribonucleoside diphosphate reductase class-2 family.</text>
</comment>
<feature type="region of interest" description="Disordered" evidence="13">
    <location>
        <begin position="921"/>
        <end position="949"/>
    </location>
</feature>
<evidence type="ECO:0000256" key="11">
    <source>
        <dbReference type="ARBA" id="ARBA00033050"/>
    </source>
</evidence>
<dbReference type="InterPro" id="IPR024434">
    <property type="entry name" value="TSCPD_dom"/>
</dbReference>
<keyword evidence="6" id="KW-0237">DNA synthesis</keyword>
<evidence type="ECO:0000256" key="9">
    <source>
        <dbReference type="ARBA" id="ARBA00023285"/>
    </source>
</evidence>
<evidence type="ECO:0000256" key="10">
    <source>
        <dbReference type="ARBA" id="ARBA00025437"/>
    </source>
</evidence>
<feature type="domain" description="TSCPD" evidence="14">
    <location>
        <begin position="755"/>
        <end position="858"/>
    </location>
</feature>
<comment type="cofactor">
    <cofactor evidence="1">
        <name>adenosylcob(III)alamin</name>
        <dbReference type="ChEBI" id="CHEBI:18408"/>
    </cofactor>
</comment>
<dbReference type="GO" id="GO:0071897">
    <property type="term" value="P:DNA biosynthetic process"/>
    <property type="evidence" value="ECO:0007669"/>
    <property type="project" value="UniProtKB-KW"/>
</dbReference>
<evidence type="ECO:0000256" key="1">
    <source>
        <dbReference type="ARBA" id="ARBA00001922"/>
    </source>
</evidence>
<gene>
    <name evidence="15" type="ORF">C7435_1048</name>
</gene>
<dbReference type="InterPro" id="IPR029072">
    <property type="entry name" value="YebC-like"/>
</dbReference>
<evidence type="ECO:0000256" key="6">
    <source>
        <dbReference type="ARBA" id="ARBA00022634"/>
    </source>
</evidence>
<evidence type="ECO:0000256" key="3">
    <source>
        <dbReference type="ARBA" id="ARBA00012274"/>
    </source>
</evidence>
<dbReference type="OrthoDB" id="9762933at2"/>
<name>A0A495DKG2_9PROT</name>
<comment type="function">
    <text evidence="10">Catalyzes the reduction of ribonucleotides to deoxyribonucleotides. May function to provide a pool of deoxyribonucleotide precursors for DNA repair during oxygen limitation and/or for immediate growth after restoration of oxygen.</text>
</comment>
<feature type="compositionally biased region" description="Basic and acidic residues" evidence="13">
    <location>
        <begin position="926"/>
        <end position="942"/>
    </location>
</feature>
<sequence>MQVFGRLADFIAETASASGLETHLLASSDDDADGPTDAASGTVRQITTPAGWSGTAAQTLADLLDTPRPLQTSPRKGAKTFGALCPASASGDERVPETDFATAAQRLSGAMAWSAARQGGFANDTDAELFAAELAASLTGRMVIADATLIREGGVDWAYGDPVPGAATPTPPLTIRVNSRQAPGQLRRVAETALRASVLDVGARVTRDRLEAIGEAVRRCSGDIEECFDPRRNAALARAMRRALKDGVPEEAVERALALARQGTDDEALSALIPDAVETRPAVLHVPAAFTAAVSGDQTWTFEQDGGEVRARDLRTGIARTVWSFGTPSLAFHASPDETGPSLWINLPAFLDHKHGFRADLFTDALRYWAIALTLSAPKGASSAGSLSLTGLGALMMSAGLAYSSDAARAASAAIAHLATRTLRDVAMETGAAAPGLGELPDLDLLPAAFSPVAAELRTSPAPFLPKAALARPGPTLTCREPDATVAALIDADSFGAKPVASAITSDADMAGGRRLRDCARAGLLALGCSVTEVERAEDHAAGHGSLRGAPGISLEDLMARGLPAEALERLEDSIAEGASIRHALNRWTLGDRTCRDALGLTSDVIERDGNSLCHAIGYDEADIRAADAHAHGTGDLAGAPDLSANTRRVFDTPSHQDQMLMAAAIEAQIGGCCQTALAIEGDATIDDVAALIDLGGELGLRALSIRRTASGLFDLLPAIDFDKGDYAAEAPPTERVVERTVERVVEMPAARRKLPDRRKGYIQKATVGGHKVYLHTGEFDDGELGEIFIDMHKEGAAFRSLMNNFAIAISIGLQYGVPLEEFVDAFVYTRFEPAGAVQGNDSIQHATSILDYLFRELGVSYLGRDDLAEIPADKADPGDLGRGVQEEKLAQEDAAKFISRGFSRGQVPDNILMFANAPKRAASGDGKDNQSGHYEIEDQGHATRSTSRDISVYSGAPCPECGHFTVVMDDETGQKCDACNWTGS</sequence>
<comment type="catalytic activity">
    <reaction evidence="12">
        <text>a 2'-deoxyribonucleoside 5'-diphosphate + [thioredoxin]-disulfide + H2O = a ribonucleoside 5'-diphosphate + [thioredoxin]-dithiol</text>
        <dbReference type="Rhea" id="RHEA:23252"/>
        <dbReference type="Rhea" id="RHEA-COMP:10698"/>
        <dbReference type="Rhea" id="RHEA-COMP:10700"/>
        <dbReference type="ChEBI" id="CHEBI:15377"/>
        <dbReference type="ChEBI" id="CHEBI:29950"/>
        <dbReference type="ChEBI" id="CHEBI:50058"/>
        <dbReference type="ChEBI" id="CHEBI:57930"/>
        <dbReference type="ChEBI" id="CHEBI:73316"/>
        <dbReference type="EC" id="1.17.4.1"/>
    </reaction>
</comment>
<protein>
    <recommendedName>
        <fullName evidence="4">Vitamin B12-dependent ribonucleotide reductase</fullName>
        <ecNumber evidence="3">1.17.4.1</ecNumber>
    </recommendedName>
    <alternativeName>
        <fullName evidence="11">Ribonucleoside-diphosphate reductase NrdJ</fullName>
    </alternativeName>
</protein>
<keyword evidence="9" id="KW-0170">Cobalt</keyword>
<dbReference type="PANTHER" id="PTHR43371:SF1">
    <property type="entry name" value="RIBONUCLEOSIDE-DIPHOSPHATE REDUCTASE"/>
    <property type="match status" value="1"/>
</dbReference>
<feature type="region of interest" description="Disordered" evidence="13">
    <location>
        <begin position="26"/>
        <end position="49"/>
    </location>
</feature>
<keyword evidence="5" id="KW-0846">Cobalamin</keyword>
<dbReference type="GO" id="GO:0031419">
    <property type="term" value="F:cobalamin binding"/>
    <property type="evidence" value="ECO:0007669"/>
    <property type="project" value="UniProtKB-KW"/>
</dbReference>
<dbReference type="Proteomes" id="UP000273675">
    <property type="component" value="Unassembled WGS sequence"/>
</dbReference>
<evidence type="ECO:0000259" key="14">
    <source>
        <dbReference type="Pfam" id="PF12637"/>
    </source>
</evidence>
<keyword evidence="8" id="KW-0560">Oxidoreductase</keyword>
<dbReference type="GO" id="GO:0004748">
    <property type="term" value="F:ribonucleoside-diphosphate reductase activity, thioredoxin disulfide as acceptor"/>
    <property type="evidence" value="ECO:0007669"/>
    <property type="project" value="UniProtKB-EC"/>
</dbReference>
<dbReference type="PANTHER" id="PTHR43371">
    <property type="entry name" value="VITAMIN B12-DEPENDENT RIBONUCLEOTIDE REDUCTASE"/>
    <property type="match status" value="1"/>
</dbReference>
<evidence type="ECO:0000313" key="16">
    <source>
        <dbReference type="Proteomes" id="UP000273675"/>
    </source>
</evidence>
<comment type="caution">
    <text evidence="15">The sequence shown here is derived from an EMBL/GenBank/DDBJ whole genome shotgun (WGS) entry which is preliminary data.</text>
</comment>
<keyword evidence="7" id="KW-0547">Nucleotide-binding</keyword>
<organism evidence="15 16">
    <name type="scientific">Maricaulis maris</name>
    <dbReference type="NCBI Taxonomy" id="74318"/>
    <lineage>
        <taxon>Bacteria</taxon>
        <taxon>Pseudomonadati</taxon>
        <taxon>Pseudomonadota</taxon>
        <taxon>Alphaproteobacteria</taxon>
        <taxon>Maricaulales</taxon>
        <taxon>Maricaulaceae</taxon>
        <taxon>Maricaulis</taxon>
    </lineage>
</organism>
<evidence type="ECO:0000256" key="8">
    <source>
        <dbReference type="ARBA" id="ARBA00023002"/>
    </source>
</evidence>